<sequence length="35" mass="4262">MVFQLCNYACTREICENKKLQWEIAIMDQRGERLQ</sequence>
<dbReference type="EMBL" id="GBXM01079145">
    <property type="protein sequence ID" value="JAH29432.1"/>
    <property type="molecule type" value="Transcribed_RNA"/>
</dbReference>
<dbReference type="AlphaFoldDB" id="A0A0E9RKU8"/>
<reference evidence="1" key="1">
    <citation type="submission" date="2014-11" db="EMBL/GenBank/DDBJ databases">
        <authorList>
            <person name="Amaro Gonzalez C."/>
        </authorList>
    </citation>
    <scope>NUCLEOTIDE SEQUENCE</scope>
</reference>
<name>A0A0E9RKU8_ANGAN</name>
<reference evidence="1" key="2">
    <citation type="journal article" date="2015" name="Fish Shellfish Immunol.">
        <title>Early steps in the European eel (Anguilla anguilla)-Vibrio vulnificus interaction in the gills: Role of the RtxA13 toxin.</title>
        <authorList>
            <person name="Callol A."/>
            <person name="Pajuelo D."/>
            <person name="Ebbesson L."/>
            <person name="Teles M."/>
            <person name="MacKenzie S."/>
            <person name="Amaro C."/>
        </authorList>
    </citation>
    <scope>NUCLEOTIDE SEQUENCE</scope>
</reference>
<accession>A0A0E9RKU8</accession>
<proteinExistence type="predicted"/>
<organism evidence="1">
    <name type="scientific">Anguilla anguilla</name>
    <name type="common">European freshwater eel</name>
    <name type="synonym">Muraena anguilla</name>
    <dbReference type="NCBI Taxonomy" id="7936"/>
    <lineage>
        <taxon>Eukaryota</taxon>
        <taxon>Metazoa</taxon>
        <taxon>Chordata</taxon>
        <taxon>Craniata</taxon>
        <taxon>Vertebrata</taxon>
        <taxon>Euteleostomi</taxon>
        <taxon>Actinopterygii</taxon>
        <taxon>Neopterygii</taxon>
        <taxon>Teleostei</taxon>
        <taxon>Anguilliformes</taxon>
        <taxon>Anguillidae</taxon>
        <taxon>Anguilla</taxon>
    </lineage>
</organism>
<evidence type="ECO:0000313" key="1">
    <source>
        <dbReference type="EMBL" id="JAH29432.1"/>
    </source>
</evidence>
<protein>
    <submittedName>
        <fullName evidence="1">Uncharacterized protein</fullName>
    </submittedName>
</protein>